<name>A0A4Y7PM66_9AGAM</name>
<dbReference type="Pfam" id="PF02992">
    <property type="entry name" value="Transposase_21"/>
    <property type="match status" value="1"/>
</dbReference>
<evidence type="ECO:0000313" key="1">
    <source>
        <dbReference type="EMBL" id="TDL16315.1"/>
    </source>
</evidence>
<accession>A0A4Y7PM66</accession>
<dbReference type="InterPro" id="IPR004242">
    <property type="entry name" value="Transposase_21"/>
</dbReference>
<dbReference type="PANTHER" id="PTHR46579:SF1">
    <property type="entry name" value="F5_8 TYPE C DOMAIN-CONTAINING PROTEIN"/>
    <property type="match status" value="1"/>
</dbReference>
<keyword evidence="2" id="KW-1185">Reference proteome</keyword>
<dbReference type="OrthoDB" id="3248986at2759"/>
<gene>
    <name evidence="1" type="ORF">BD410DRAFT_705643</name>
</gene>
<evidence type="ECO:0008006" key="3">
    <source>
        <dbReference type="Google" id="ProtNLM"/>
    </source>
</evidence>
<dbReference type="Proteomes" id="UP000294933">
    <property type="component" value="Unassembled WGS sequence"/>
</dbReference>
<protein>
    <recommendedName>
        <fullName evidence="3">DUF4218 domain-containing protein</fullName>
    </recommendedName>
</protein>
<dbReference type="EMBL" id="ML170246">
    <property type="protein sequence ID" value="TDL16315.1"/>
    <property type="molecule type" value="Genomic_DNA"/>
</dbReference>
<organism evidence="1 2">
    <name type="scientific">Rickenella mellea</name>
    <dbReference type="NCBI Taxonomy" id="50990"/>
    <lineage>
        <taxon>Eukaryota</taxon>
        <taxon>Fungi</taxon>
        <taxon>Dikarya</taxon>
        <taxon>Basidiomycota</taxon>
        <taxon>Agaricomycotina</taxon>
        <taxon>Agaricomycetes</taxon>
        <taxon>Hymenochaetales</taxon>
        <taxon>Rickenellaceae</taxon>
        <taxon>Rickenella</taxon>
    </lineage>
</organism>
<proteinExistence type="predicted"/>
<dbReference type="STRING" id="50990.A0A4Y7PM66"/>
<evidence type="ECO:0000313" key="2">
    <source>
        <dbReference type="Proteomes" id="UP000294933"/>
    </source>
</evidence>
<feature type="non-terminal residue" evidence="1">
    <location>
        <position position="534"/>
    </location>
</feature>
<sequence length="534" mass="61400">MFLVGVIPGPHEPSLEQINHFLAPLVDDLLRFWHSGVRYTRTHKFKNGRLVRCAVIPLVCDVPAARQMAGFSSHSASLFCSVCNLRKDHINNLNYRKWPRRKNAQHRKFAEQWRDAATTEDRDDIFADHGLRWSELLRLPYWKPIDFTVVDTMHALFLGNLKRHCRQIFGMDVKIADGDGRRVDTSRKEPSTQDAVLAHLILKTGKEDLLRKLKYPILRKLCDDFGVVLPKKKASKDDMVVALVALVRHRLSSKKEVEPNKELPTAEEMERAKVLFEVGHSKRISQLRKPVLQELCRGILGAVDTSLTKAQLMERLNAWRLQKGIANEEGTVLRQDIQRLAYATNVKPKKTLVLGKATLKQLWTDMEKTVLPSWVARGPREVGSARCGKLSADQWRSTCSIHLVVTLVRLWGNEPPPERFRLMLDNFMDLITATKLATMRSTSEARIAEYETTMHRYLSTMLKLFPDATISPNQHLSMHLATFLRNFGPPHAWGTWASERMNHLLQTVKTNARFGELEITMFRRVCRLQRLRAM</sequence>
<dbReference type="AlphaFoldDB" id="A0A4Y7PM66"/>
<reference evidence="1 2" key="1">
    <citation type="submission" date="2018-06" db="EMBL/GenBank/DDBJ databases">
        <title>A transcriptomic atlas of mushroom development highlights an independent origin of complex multicellularity.</title>
        <authorList>
            <consortium name="DOE Joint Genome Institute"/>
            <person name="Krizsan K."/>
            <person name="Almasi E."/>
            <person name="Merenyi Z."/>
            <person name="Sahu N."/>
            <person name="Viragh M."/>
            <person name="Koszo T."/>
            <person name="Mondo S."/>
            <person name="Kiss B."/>
            <person name="Balint B."/>
            <person name="Kues U."/>
            <person name="Barry K."/>
            <person name="Hegedus J.C."/>
            <person name="Henrissat B."/>
            <person name="Johnson J."/>
            <person name="Lipzen A."/>
            <person name="Ohm R."/>
            <person name="Nagy I."/>
            <person name="Pangilinan J."/>
            <person name="Yan J."/>
            <person name="Xiong Y."/>
            <person name="Grigoriev I.V."/>
            <person name="Hibbett D.S."/>
            <person name="Nagy L.G."/>
        </authorList>
    </citation>
    <scope>NUCLEOTIDE SEQUENCE [LARGE SCALE GENOMIC DNA]</scope>
    <source>
        <strain evidence="1 2">SZMC22713</strain>
    </source>
</reference>
<dbReference type="VEuPathDB" id="FungiDB:BD410DRAFT_705643"/>
<dbReference type="PANTHER" id="PTHR46579">
    <property type="entry name" value="F5/8 TYPE C DOMAIN-CONTAINING PROTEIN-RELATED"/>
    <property type="match status" value="1"/>
</dbReference>